<dbReference type="GO" id="GO:0050664">
    <property type="term" value="F:oxidoreductase activity, acting on NAD(P)H, oxygen as acceptor"/>
    <property type="evidence" value="ECO:0007669"/>
    <property type="project" value="TreeGrafter"/>
</dbReference>
<evidence type="ECO:0000256" key="2">
    <source>
        <dbReference type="ARBA" id="ARBA00023002"/>
    </source>
</evidence>
<accession>A0A517LAX8</accession>
<dbReference type="Gene3D" id="3.40.50.720">
    <property type="entry name" value="NAD(P)-binding Rossmann-like Domain"/>
    <property type="match status" value="1"/>
</dbReference>
<dbReference type="GO" id="GO:0016616">
    <property type="term" value="F:oxidoreductase activity, acting on the CH-OH group of donors, NAD or NADP as acceptor"/>
    <property type="evidence" value="ECO:0007669"/>
    <property type="project" value="UniProtKB-ARBA"/>
</dbReference>
<dbReference type="InterPro" id="IPR036291">
    <property type="entry name" value="NAD(P)-bd_dom_sf"/>
</dbReference>
<reference evidence="3 4" key="1">
    <citation type="submission" date="2019-07" db="EMBL/GenBank/DDBJ databases">
        <title>Finished genome of Venturia effusa.</title>
        <authorList>
            <person name="Young C.A."/>
            <person name="Cox M.P."/>
            <person name="Ganley A.R.D."/>
            <person name="David W.J."/>
        </authorList>
    </citation>
    <scope>NUCLEOTIDE SEQUENCE [LARGE SCALE GENOMIC DNA]</scope>
    <source>
        <strain evidence="4">albino</strain>
    </source>
</reference>
<dbReference type="AlphaFoldDB" id="A0A517LAX8"/>
<comment type="similarity">
    <text evidence="1">Belongs to the short-chain dehydrogenases/reductases (SDR) family.</text>
</comment>
<dbReference type="CDD" id="cd05233">
    <property type="entry name" value="SDR_c"/>
    <property type="match status" value="1"/>
</dbReference>
<proteinExistence type="inferred from homology"/>
<evidence type="ECO:0000256" key="1">
    <source>
        <dbReference type="ARBA" id="ARBA00006484"/>
    </source>
</evidence>
<dbReference type="OrthoDB" id="1933717at2759"/>
<dbReference type="Pfam" id="PF00106">
    <property type="entry name" value="adh_short"/>
    <property type="match status" value="1"/>
</dbReference>
<organism evidence="3 4">
    <name type="scientific">Venturia effusa</name>
    <dbReference type="NCBI Taxonomy" id="50376"/>
    <lineage>
        <taxon>Eukaryota</taxon>
        <taxon>Fungi</taxon>
        <taxon>Dikarya</taxon>
        <taxon>Ascomycota</taxon>
        <taxon>Pezizomycotina</taxon>
        <taxon>Dothideomycetes</taxon>
        <taxon>Pleosporomycetidae</taxon>
        <taxon>Venturiales</taxon>
        <taxon>Venturiaceae</taxon>
        <taxon>Venturia</taxon>
    </lineage>
</organism>
<dbReference type="PANTHER" id="PTHR43008:SF4">
    <property type="entry name" value="CHAIN DEHYDROGENASE, PUTATIVE (AFU_ORTHOLOGUE AFUA_4G08710)-RELATED"/>
    <property type="match status" value="1"/>
</dbReference>
<evidence type="ECO:0008006" key="5">
    <source>
        <dbReference type="Google" id="ProtNLM"/>
    </source>
</evidence>
<evidence type="ECO:0000313" key="4">
    <source>
        <dbReference type="Proteomes" id="UP000316270"/>
    </source>
</evidence>
<sequence>MTLHEPPAYFGNTFTRTIHAKAEGPTDPANNLLPPRYVVVITGAGKGLGHDISIAYAKAGASGICISSRTQSDLDNLKKKLLEINPKVDVLAQICDTTSESDVERLADAVNSHFKRVDTVIANAGIISKYKEDGTLPVGIDDPDFDRVITINLLGSRRVAKHFIPQLAATVDGPQNFVVITSLASHSTDSYYCPIAYNVSKLAINRLAEHIHNDHGKDGILAFAVHPGAVVTPQTAKHSTEKGDKWEQVLTDDPGLAGGFLTWLTKEKREWLSGRYISVTWDVEELEQQKDKIVAKDKLKMRMVV</sequence>
<protein>
    <recommendedName>
        <fullName evidence="5">NAD(P)-binding protein</fullName>
    </recommendedName>
</protein>
<dbReference type="InterPro" id="IPR002347">
    <property type="entry name" value="SDR_fam"/>
</dbReference>
<evidence type="ECO:0000313" key="3">
    <source>
        <dbReference type="EMBL" id="QDS72790.1"/>
    </source>
</evidence>
<keyword evidence="2" id="KW-0560">Oxidoreductase</keyword>
<dbReference type="SUPFAM" id="SSF51735">
    <property type="entry name" value="NAD(P)-binding Rossmann-fold domains"/>
    <property type="match status" value="1"/>
</dbReference>
<name>A0A517LAX8_9PEZI</name>
<dbReference type="PRINTS" id="PR00081">
    <property type="entry name" value="GDHRDH"/>
</dbReference>
<dbReference type="PANTHER" id="PTHR43008">
    <property type="entry name" value="BENZIL REDUCTASE"/>
    <property type="match status" value="1"/>
</dbReference>
<keyword evidence="4" id="KW-1185">Reference proteome</keyword>
<dbReference type="EMBL" id="CP042192">
    <property type="protein sequence ID" value="QDS72790.1"/>
    <property type="molecule type" value="Genomic_DNA"/>
</dbReference>
<dbReference type="STRING" id="50376.A0A517LAX8"/>
<dbReference type="Proteomes" id="UP000316270">
    <property type="component" value="Chromosome 8"/>
</dbReference>
<gene>
    <name evidence="3" type="ORF">FKW77_006086</name>
</gene>